<dbReference type="EMBL" id="BAAAQF010000005">
    <property type="protein sequence ID" value="GAA1673119.1"/>
    <property type="molecule type" value="Genomic_DNA"/>
</dbReference>
<dbReference type="InterPro" id="IPR000421">
    <property type="entry name" value="FA58C"/>
</dbReference>
<reference evidence="4" key="1">
    <citation type="journal article" date="2019" name="Int. J. Syst. Evol. Microbiol.">
        <title>The Global Catalogue of Microorganisms (GCM) 10K type strain sequencing project: providing services to taxonomists for standard genome sequencing and annotation.</title>
        <authorList>
            <consortium name="The Broad Institute Genomics Platform"/>
            <consortium name="The Broad Institute Genome Sequencing Center for Infectious Disease"/>
            <person name="Wu L."/>
            <person name="Ma J."/>
        </authorList>
    </citation>
    <scope>NUCLEOTIDE SEQUENCE [LARGE SCALE GENOMIC DNA]</scope>
    <source>
        <strain evidence="4">JCM 16001</strain>
    </source>
</reference>
<sequence>MTGLVLPAAAAPVVSVDRYPTGVGADLSETPRKHGIAVATAPAAGAQATGEEAGREYWRTDAAAGAERIALDLADEYTGRLAGAPGYLVVDHLAGTAVVASSGTETLDAGAAEQDGDGDGWTTTVVPLPAGTLDAADPELGIAAAEGELTVASVRVVVQGSSVDLGPTVAEHGIAVRAGDDTAGLVTGTDGERGYWQTGQGLGTNFVYANVSDAYARDTDDRVIVDAAVQAGGGSMFLQYDSPGETIPDMFKPSTRHELGDDGSWGSASWLLEDAILTNRSNGSDFRVSVEGSAADVRIDALAVTVVPREIDPAVGLRELVEQADIAHYAAREGGRDGQYPAGSKAVLGEAIGAAQAVLDDAGATEAEIDAAIDALQDALESFLAAEVTTDLARGAAATASSTSAGEPSAVTDGTGSAWVSGRDEATAWIQVDLGEATAVDEVVADWSGDYAHVYRVQVSGDGEEFSTVATAGALGGGPIRTRFEETEARYVRLAMDERASQRGAYGLRAFEVRDVALVDLEPRLVSTVFASDDVVVADLDVTDFGADPTGAEDSTAAIQEALATCRDAGGGTVWAPAGTYRVSDTLEVFAYCTLRGDHRDLDEQPLGDPGAPDGLGTVLEAHLPSGDDGPALLRVGGSAGVVGLTTYYPEQDAADPVPFGWTVEIPGLAWIGNENYMLGTVEDVTFLNSYRGIGISTTRNDRGEGPGAQGHELANVRNVSGTVLFEGAAGFNGADVGVWEDVRFDNGYWAGAGAAYGAPDREVLDAWTRAHGTGFVLADLEWDQFTGLHAADYAVGIKAVAGPRASFTGVFVDAEIVDTGVAVLVEDSDERWGTSFASSVLEGSEAAVRNESGGYVNLTDTEVDGAVEGDVRVLDGPDEVPALTGTRTAPRPEERLFDVTAAPYDVPRTPKAFSDVDATAGIQAALDDAGEAGGGVVYLPAGWYTVRGHLTVPAGVELRGASAVPNRTSLVESSGTVLMAYEGRQDDTGEASIAAALDAPAVVTLAGEDAGVRGLRVLFPDNNPAEGAVPYPFAVRGDAPGVYVVNVGLDNAWNAVDLTAEADGFLVRRVLGIFLSEGVRVGAASGGLVDGVLSNGNVMTRNAYGLPGWVEEANLFAHVIDGISRQREVLVRAVGSQDLEVRNTFAYGSHDGIVASDGATVTAFNLGTDNLGPGGYTVDADASSAVVVVNLMRYNGTTSRGPVLIVNPMAINMATASLTAAVEGDGTAWIEGNEAAPGRYETGGAVTAAAEAAPGSRFAEWRDGSGATVSTEARYAFALQGDTALVAVFAPAPETWVEAVAVSECRGRKAHLVIHLSSTGGGPLAVALSSPYGDRRVDGLDGGEDATRQIPTRSRSIRAGEVAMTVTAADGTTGTAVLRYEAADCR</sequence>
<dbReference type="Gene3D" id="2.160.20.10">
    <property type="entry name" value="Single-stranded right-handed beta-helix, Pectin lyase-like"/>
    <property type="match status" value="2"/>
</dbReference>
<dbReference type="Gene3D" id="2.60.120.260">
    <property type="entry name" value="Galactose-binding domain-like"/>
    <property type="match status" value="1"/>
</dbReference>
<dbReference type="Proteomes" id="UP001499851">
    <property type="component" value="Unassembled WGS sequence"/>
</dbReference>
<feature type="domain" description="F5/8 type C" evidence="2">
    <location>
        <begin position="375"/>
        <end position="513"/>
    </location>
</feature>
<dbReference type="Pfam" id="PF12708">
    <property type="entry name" value="Pect-lyase_RHGA_epim"/>
    <property type="match status" value="1"/>
</dbReference>
<organism evidence="3 4">
    <name type="scientific">Glycomyces endophyticus</name>
    <dbReference type="NCBI Taxonomy" id="480996"/>
    <lineage>
        <taxon>Bacteria</taxon>
        <taxon>Bacillati</taxon>
        <taxon>Actinomycetota</taxon>
        <taxon>Actinomycetes</taxon>
        <taxon>Glycomycetales</taxon>
        <taxon>Glycomycetaceae</taxon>
        <taxon>Glycomyces</taxon>
    </lineage>
</organism>
<accession>A0ABP4SJG8</accession>
<name>A0ABP4SJG8_9ACTN</name>
<protein>
    <recommendedName>
        <fullName evidence="2">F5/8 type C domain-containing protein</fullName>
    </recommendedName>
</protein>
<dbReference type="InterPro" id="IPR024535">
    <property type="entry name" value="RHGA/B-epi-like_pectate_lyase"/>
</dbReference>
<comment type="caution">
    <text evidence="3">The sequence shown here is derived from an EMBL/GenBank/DDBJ whole genome shotgun (WGS) entry which is preliminary data.</text>
</comment>
<dbReference type="RefSeq" id="WP_344485042.1">
    <property type="nucleotide sequence ID" value="NZ_BAAAQF010000005.1"/>
</dbReference>
<dbReference type="SUPFAM" id="SSF51126">
    <property type="entry name" value="Pectin lyase-like"/>
    <property type="match status" value="2"/>
</dbReference>
<dbReference type="Pfam" id="PF00754">
    <property type="entry name" value="F5_F8_type_C"/>
    <property type="match status" value="1"/>
</dbReference>
<evidence type="ECO:0000259" key="2">
    <source>
        <dbReference type="PROSITE" id="PS50022"/>
    </source>
</evidence>
<feature type="region of interest" description="Disordered" evidence="1">
    <location>
        <begin position="399"/>
        <end position="418"/>
    </location>
</feature>
<dbReference type="Pfam" id="PF18998">
    <property type="entry name" value="Flg_new_2"/>
    <property type="match status" value="1"/>
</dbReference>
<evidence type="ECO:0000256" key="1">
    <source>
        <dbReference type="SAM" id="MobiDB-lite"/>
    </source>
</evidence>
<dbReference type="InterPro" id="IPR012334">
    <property type="entry name" value="Pectin_lyas_fold"/>
</dbReference>
<evidence type="ECO:0000313" key="4">
    <source>
        <dbReference type="Proteomes" id="UP001499851"/>
    </source>
</evidence>
<keyword evidence="4" id="KW-1185">Reference proteome</keyword>
<gene>
    <name evidence="3" type="ORF">GCM10009830_19240</name>
</gene>
<dbReference type="Gene3D" id="1.20.1270.90">
    <property type="entry name" value="AF1782-like"/>
    <property type="match status" value="1"/>
</dbReference>
<dbReference type="InterPro" id="IPR008979">
    <property type="entry name" value="Galactose-bd-like_sf"/>
</dbReference>
<dbReference type="InterPro" id="IPR011050">
    <property type="entry name" value="Pectin_lyase_fold/virulence"/>
</dbReference>
<dbReference type="PROSITE" id="PS50022">
    <property type="entry name" value="FA58C_3"/>
    <property type="match status" value="1"/>
</dbReference>
<dbReference type="InterPro" id="IPR044060">
    <property type="entry name" value="Bacterial_rp_domain"/>
</dbReference>
<evidence type="ECO:0000313" key="3">
    <source>
        <dbReference type="EMBL" id="GAA1673119.1"/>
    </source>
</evidence>
<dbReference type="SUPFAM" id="SSF49785">
    <property type="entry name" value="Galactose-binding domain-like"/>
    <property type="match status" value="1"/>
</dbReference>
<feature type="compositionally biased region" description="Low complexity" evidence="1">
    <location>
        <begin position="399"/>
        <end position="410"/>
    </location>
</feature>
<proteinExistence type="predicted"/>